<evidence type="ECO:0000259" key="5">
    <source>
        <dbReference type="Pfam" id="PF03446"/>
    </source>
</evidence>
<dbReference type="STRING" id="1121881.SAMN02745225_00922"/>
<dbReference type="Gene3D" id="1.10.1040.10">
    <property type="entry name" value="N-(1-d-carboxylethyl)-l-norvaline Dehydrogenase, domain 2"/>
    <property type="match status" value="1"/>
</dbReference>
<dbReference type="InterPro" id="IPR013328">
    <property type="entry name" value="6PGD_dom2"/>
</dbReference>
<feature type="domain" description="3-hydroxyisobutyrate dehydrogenase-like NAD-binding" evidence="6">
    <location>
        <begin position="165"/>
        <end position="284"/>
    </location>
</feature>
<dbReference type="GO" id="GO:0050661">
    <property type="term" value="F:NADP binding"/>
    <property type="evidence" value="ECO:0007669"/>
    <property type="project" value="InterPro"/>
</dbReference>
<feature type="domain" description="6-phosphogluconate dehydrogenase NADP-binding" evidence="5">
    <location>
        <begin position="3"/>
        <end position="162"/>
    </location>
</feature>
<dbReference type="Proteomes" id="UP000184295">
    <property type="component" value="Unassembled WGS sequence"/>
</dbReference>
<dbReference type="Pfam" id="PF14833">
    <property type="entry name" value="NAD_binding_11"/>
    <property type="match status" value="1"/>
</dbReference>
<sequence length="294" mass="30213">MTKVGLIGLGLMGKPMAKNLLKAGFDLTVMSRSEGPVIELETLGAKRAESYSSLGAVSEFVVTMLPTPAVTKEVVLGPGGVLGGMKPNSILIDMGTEDPALAREIYERAKEIGVSALDAPVSGGDVGAIAGTLSIMVGGDRDVFERSASVLGAMGTNISYVGGAGSGQAVKAVNQVMVAGILATIAEGLTLLERSSVDTEAALEALMAGRAGSNLLKAKARQILDQSYAPGFKVDLHLKDLGIVEAYARENSVVMPFTQLAKSYLEAVSYSGGGELDHCALVEVVRGLGDLSLG</sequence>
<dbReference type="GO" id="GO:0016054">
    <property type="term" value="P:organic acid catabolic process"/>
    <property type="evidence" value="ECO:0007669"/>
    <property type="project" value="UniProtKB-ARBA"/>
</dbReference>
<dbReference type="PANTHER" id="PTHR43060">
    <property type="entry name" value="3-HYDROXYISOBUTYRATE DEHYDROGENASE-LIKE 1, MITOCHONDRIAL-RELATED"/>
    <property type="match status" value="1"/>
</dbReference>
<organism evidence="7 8">
    <name type="scientific">Ferrithrix thermotolerans DSM 19514</name>
    <dbReference type="NCBI Taxonomy" id="1121881"/>
    <lineage>
        <taxon>Bacteria</taxon>
        <taxon>Bacillati</taxon>
        <taxon>Actinomycetota</taxon>
        <taxon>Acidimicrobiia</taxon>
        <taxon>Acidimicrobiales</taxon>
        <taxon>Acidimicrobiaceae</taxon>
        <taxon>Ferrithrix</taxon>
    </lineage>
</organism>
<dbReference type="AlphaFoldDB" id="A0A1M4UCF1"/>
<keyword evidence="3" id="KW-0520">NAD</keyword>
<dbReference type="Pfam" id="PF03446">
    <property type="entry name" value="NAD_binding_2"/>
    <property type="match status" value="1"/>
</dbReference>
<keyword evidence="2" id="KW-0560">Oxidoreductase</keyword>
<name>A0A1M4UCF1_9ACTN</name>
<evidence type="ECO:0000256" key="4">
    <source>
        <dbReference type="PIRSR" id="PIRSR000103-1"/>
    </source>
</evidence>
<dbReference type="InterPro" id="IPR002204">
    <property type="entry name" value="3-OH-isobutyrate_DH-rel_CS"/>
</dbReference>
<keyword evidence="8" id="KW-1185">Reference proteome</keyword>
<dbReference type="PIRSF" id="PIRSF000103">
    <property type="entry name" value="HIBADH"/>
    <property type="match status" value="1"/>
</dbReference>
<gene>
    <name evidence="7" type="ORF">SAMN02745225_00922</name>
</gene>
<dbReference type="PANTHER" id="PTHR43060:SF15">
    <property type="entry name" value="3-HYDROXYISOBUTYRATE DEHYDROGENASE-LIKE 1, MITOCHONDRIAL-RELATED"/>
    <property type="match status" value="1"/>
</dbReference>
<comment type="similarity">
    <text evidence="1">Belongs to the HIBADH-related family.</text>
</comment>
<evidence type="ECO:0000313" key="8">
    <source>
        <dbReference type="Proteomes" id="UP000184295"/>
    </source>
</evidence>
<dbReference type="InterPro" id="IPR015815">
    <property type="entry name" value="HIBADH-related"/>
</dbReference>
<dbReference type="SUPFAM" id="SSF48179">
    <property type="entry name" value="6-phosphogluconate dehydrogenase C-terminal domain-like"/>
    <property type="match status" value="1"/>
</dbReference>
<dbReference type="OrthoDB" id="3185659at2"/>
<dbReference type="InterPro" id="IPR036291">
    <property type="entry name" value="NAD(P)-bd_dom_sf"/>
</dbReference>
<feature type="active site" evidence="4">
    <location>
        <position position="171"/>
    </location>
</feature>
<accession>A0A1M4UCF1</accession>
<dbReference type="Gene3D" id="3.40.50.720">
    <property type="entry name" value="NAD(P)-binding Rossmann-like Domain"/>
    <property type="match status" value="1"/>
</dbReference>
<evidence type="ECO:0000313" key="7">
    <source>
        <dbReference type="EMBL" id="SHE54230.1"/>
    </source>
</evidence>
<dbReference type="InterPro" id="IPR008927">
    <property type="entry name" value="6-PGluconate_DH-like_C_sf"/>
</dbReference>
<dbReference type="EMBL" id="FQUL01000009">
    <property type="protein sequence ID" value="SHE54230.1"/>
    <property type="molecule type" value="Genomic_DNA"/>
</dbReference>
<dbReference type="GO" id="GO:0051287">
    <property type="term" value="F:NAD binding"/>
    <property type="evidence" value="ECO:0007669"/>
    <property type="project" value="InterPro"/>
</dbReference>
<protein>
    <submittedName>
        <fullName evidence="7">2-hydroxy-3-oxopropionate reductase</fullName>
    </submittedName>
</protein>
<dbReference type="GO" id="GO:0016491">
    <property type="term" value="F:oxidoreductase activity"/>
    <property type="evidence" value="ECO:0007669"/>
    <property type="project" value="UniProtKB-KW"/>
</dbReference>
<dbReference type="PROSITE" id="PS00895">
    <property type="entry name" value="3_HYDROXYISOBUT_DH"/>
    <property type="match status" value="1"/>
</dbReference>
<proteinExistence type="inferred from homology"/>
<evidence type="ECO:0000259" key="6">
    <source>
        <dbReference type="Pfam" id="PF14833"/>
    </source>
</evidence>
<dbReference type="InterPro" id="IPR006115">
    <property type="entry name" value="6PGDH_NADP-bd"/>
</dbReference>
<reference evidence="8" key="1">
    <citation type="submission" date="2016-11" db="EMBL/GenBank/DDBJ databases">
        <authorList>
            <person name="Varghese N."/>
            <person name="Submissions S."/>
        </authorList>
    </citation>
    <scope>NUCLEOTIDE SEQUENCE [LARGE SCALE GENOMIC DNA]</scope>
    <source>
        <strain evidence="8">DSM 19514</strain>
    </source>
</reference>
<evidence type="ECO:0000256" key="2">
    <source>
        <dbReference type="ARBA" id="ARBA00023002"/>
    </source>
</evidence>
<evidence type="ECO:0000256" key="1">
    <source>
        <dbReference type="ARBA" id="ARBA00009080"/>
    </source>
</evidence>
<dbReference type="InterPro" id="IPR029154">
    <property type="entry name" value="HIBADH-like_NADP-bd"/>
</dbReference>
<dbReference type="SUPFAM" id="SSF51735">
    <property type="entry name" value="NAD(P)-binding Rossmann-fold domains"/>
    <property type="match status" value="1"/>
</dbReference>
<evidence type="ECO:0000256" key="3">
    <source>
        <dbReference type="ARBA" id="ARBA00023027"/>
    </source>
</evidence>